<dbReference type="InterPro" id="IPR025669">
    <property type="entry name" value="AAA_dom"/>
</dbReference>
<dbReference type="GO" id="GO:0016787">
    <property type="term" value="F:hydrolase activity"/>
    <property type="evidence" value="ECO:0007669"/>
    <property type="project" value="UniProtKB-KW"/>
</dbReference>
<dbReference type="FunFam" id="3.40.50.300:FF:000285">
    <property type="entry name" value="Sporulation initiation inhibitor Soj"/>
    <property type="match status" value="1"/>
</dbReference>
<dbReference type="PIRSF" id="PIRSF009320">
    <property type="entry name" value="Nuc_binding_HP_1000"/>
    <property type="match status" value="1"/>
</dbReference>
<accession>A0A1J5MVR8</accession>
<evidence type="ECO:0000313" key="2">
    <source>
        <dbReference type="EMBL" id="OIQ50645.1"/>
    </source>
</evidence>
<dbReference type="AlphaFoldDB" id="A0A1J5MVR8"/>
<reference evidence="2 3" key="1">
    <citation type="submission" date="2015-09" db="EMBL/GenBank/DDBJ databases">
        <title>Genome of Desulfovibrio dechloracetivorans BerOc1, a mercury methylating strain isolated from highly hydrocarbons and metals contaminated coastal sediments.</title>
        <authorList>
            <person name="Goni Urriza M."/>
            <person name="Gassie C."/>
            <person name="Bouchez O."/>
            <person name="Klopp C."/>
            <person name="Ranchou-Peyruse A."/>
            <person name="Remy G."/>
        </authorList>
    </citation>
    <scope>NUCLEOTIDE SEQUENCE [LARGE SCALE GENOMIC DNA]</scope>
    <source>
        <strain evidence="2 3">BerOc1</strain>
    </source>
</reference>
<feature type="domain" description="AAA" evidence="1">
    <location>
        <begin position="1"/>
        <end position="173"/>
    </location>
</feature>
<sequence length="251" mass="27535">MRIIAVLNQKGGVGKTSTAVNLGGALARQDRRVLLLDLDPQAHLTYSLGIMAHELPRTMGAALMRECPLDAVTMEVGPLKVVPASVALAGTEVDLASATDRETRLRDALSRARDYDFAIIDCPPNLGMLTLNAMVAAGELLVPVQPEFLALQSLGKLMETVKAIREGWNPDLALSGILMTRYQRTRKLNREIRRKIKDYFGDALLETTIRDNISLAEAPSFGKDIFTYKPRSHGAADYRNLALELLRRGAP</sequence>
<evidence type="ECO:0000313" key="3">
    <source>
        <dbReference type="Proteomes" id="UP000181901"/>
    </source>
</evidence>
<dbReference type="SUPFAM" id="SSF52540">
    <property type="entry name" value="P-loop containing nucleoside triphosphate hydrolases"/>
    <property type="match status" value="1"/>
</dbReference>
<dbReference type="InterPro" id="IPR050678">
    <property type="entry name" value="DNA_Partitioning_ATPase"/>
</dbReference>
<dbReference type="RefSeq" id="WP_071546067.1">
    <property type="nucleotide sequence ID" value="NZ_LKAQ01000004.1"/>
</dbReference>
<keyword evidence="3" id="KW-1185">Reference proteome</keyword>
<name>A0A1J5MVR8_9BACT</name>
<dbReference type="Proteomes" id="UP000181901">
    <property type="component" value="Unassembled WGS sequence"/>
</dbReference>
<organism evidence="2 3">
    <name type="scientific">Pseudodesulfovibrio hydrargyri</name>
    <dbReference type="NCBI Taxonomy" id="2125990"/>
    <lineage>
        <taxon>Bacteria</taxon>
        <taxon>Pseudomonadati</taxon>
        <taxon>Thermodesulfobacteriota</taxon>
        <taxon>Desulfovibrionia</taxon>
        <taxon>Desulfovibrionales</taxon>
        <taxon>Desulfovibrionaceae</taxon>
    </lineage>
</organism>
<evidence type="ECO:0000259" key="1">
    <source>
        <dbReference type="Pfam" id="PF13614"/>
    </source>
</evidence>
<dbReference type="CDD" id="cd02042">
    <property type="entry name" value="ParAB_family"/>
    <property type="match status" value="1"/>
</dbReference>
<dbReference type="EC" id="3.6.-.-" evidence="2"/>
<protein>
    <submittedName>
        <fullName evidence="2">Sporulation initiation inhibitor protein Soj</fullName>
        <ecNumber evidence="2">3.6.-.-</ecNumber>
    </submittedName>
</protein>
<dbReference type="PANTHER" id="PTHR13696:SF52">
    <property type="entry name" value="PARA FAMILY PROTEIN CT_582"/>
    <property type="match status" value="1"/>
</dbReference>
<gene>
    <name evidence="2" type="primary">soj_2</name>
    <name evidence="2" type="ORF">BerOc1_02586</name>
</gene>
<keyword evidence="2" id="KW-0378">Hydrolase</keyword>
<proteinExistence type="predicted"/>
<dbReference type="EMBL" id="LKAQ01000004">
    <property type="protein sequence ID" value="OIQ50645.1"/>
    <property type="molecule type" value="Genomic_DNA"/>
</dbReference>
<dbReference type="InterPro" id="IPR027417">
    <property type="entry name" value="P-loop_NTPase"/>
</dbReference>
<dbReference type="Gene3D" id="3.40.50.300">
    <property type="entry name" value="P-loop containing nucleotide triphosphate hydrolases"/>
    <property type="match status" value="1"/>
</dbReference>
<comment type="caution">
    <text evidence="2">The sequence shown here is derived from an EMBL/GenBank/DDBJ whole genome shotgun (WGS) entry which is preliminary data.</text>
</comment>
<dbReference type="OrthoDB" id="9815116at2"/>
<dbReference type="Pfam" id="PF13614">
    <property type="entry name" value="AAA_31"/>
    <property type="match status" value="1"/>
</dbReference>
<dbReference type="PANTHER" id="PTHR13696">
    <property type="entry name" value="P-LOOP CONTAINING NUCLEOSIDE TRIPHOSPHATE HYDROLASE"/>
    <property type="match status" value="1"/>
</dbReference>